<dbReference type="InterPro" id="IPR024161">
    <property type="entry name" value="Znf_nanos-typ"/>
</dbReference>
<evidence type="ECO:0000313" key="10">
    <source>
        <dbReference type="EMBL" id="KAK0159994.1"/>
    </source>
</evidence>
<evidence type="ECO:0000256" key="3">
    <source>
        <dbReference type="ARBA" id="ARBA00022723"/>
    </source>
</evidence>
<keyword evidence="6 8" id="KW-0810">Translation regulation</keyword>
<dbReference type="GO" id="GO:0005737">
    <property type="term" value="C:cytoplasm"/>
    <property type="evidence" value="ECO:0007669"/>
    <property type="project" value="UniProtKB-SubCell"/>
</dbReference>
<reference evidence="10" key="1">
    <citation type="journal article" date="2023" name="bioRxiv">
        <title>Scaffold-level genome assemblies of two parasitoid biocontrol wasps reveal the parthenogenesis mechanism and an associated novel virus.</title>
        <authorList>
            <person name="Inwood S."/>
            <person name="Skelly J."/>
            <person name="Guhlin J."/>
            <person name="Harrop T."/>
            <person name="Goldson S."/>
            <person name="Dearden P."/>
        </authorList>
    </citation>
    <scope>NUCLEOTIDE SEQUENCE</scope>
    <source>
        <strain evidence="10">Irish</strain>
        <tissue evidence="10">Whole body</tissue>
    </source>
</reference>
<gene>
    <name evidence="10" type="ORF">PV328_007444</name>
</gene>
<organism evidence="10 11">
    <name type="scientific">Microctonus aethiopoides</name>
    <dbReference type="NCBI Taxonomy" id="144406"/>
    <lineage>
        <taxon>Eukaryota</taxon>
        <taxon>Metazoa</taxon>
        <taxon>Ecdysozoa</taxon>
        <taxon>Arthropoda</taxon>
        <taxon>Hexapoda</taxon>
        <taxon>Insecta</taxon>
        <taxon>Pterygota</taxon>
        <taxon>Neoptera</taxon>
        <taxon>Endopterygota</taxon>
        <taxon>Hymenoptera</taxon>
        <taxon>Apocrita</taxon>
        <taxon>Ichneumonoidea</taxon>
        <taxon>Braconidae</taxon>
        <taxon>Euphorinae</taxon>
        <taxon>Microctonus</taxon>
    </lineage>
</organism>
<dbReference type="Gene3D" id="4.10.60.30">
    <property type="entry name" value="Nanos, RNA-binding domain"/>
    <property type="match status" value="1"/>
</dbReference>
<dbReference type="EMBL" id="JAQQBS010001423">
    <property type="protein sequence ID" value="KAK0159994.1"/>
    <property type="molecule type" value="Genomic_DNA"/>
</dbReference>
<dbReference type="Pfam" id="PF05741">
    <property type="entry name" value="zf-nanos"/>
    <property type="match status" value="1"/>
</dbReference>
<evidence type="ECO:0000313" key="11">
    <source>
        <dbReference type="Proteomes" id="UP001168990"/>
    </source>
</evidence>
<dbReference type="AlphaFoldDB" id="A0AA39C9B8"/>
<accession>A0AA39C9B8</accession>
<evidence type="ECO:0000256" key="8">
    <source>
        <dbReference type="PROSITE-ProRule" id="PRU00855"/>
    </source>
</evidence>
<keyword evidence="3" id="KW-0479">Metal-binding</keyword>
<evidence type="ECO:0000256" key="1">
    <source>
        <dbReference type="ARBA" id="ARBA00004496"/>
    </source>
</evidence>
<dbReference type="GO" id="GO:0003723">
    <property type="term" value="F:RNA binding"/>
    <property type="evidence" value="ECO:0007669"/>
    <property type="project" value="UniProtKB-UniRule"/>
</dbReference>
<dbReference type="GO" id="GO:0008270">
    <property type="term" value="F:zinc ion binding"/>
    <property type="evidence" value="ECO:0007669"/>
    <property type="project" value="UniProtKB-KW"/>
</dbReference>
<keyword evidence="7 8" id="KW-0694">RNA-binding</keyword>
<evidence type="ECO:0000256" key="4">
    <source>
        <dbReference type="ARBA" id="ARBA00022771"/>
    </source>
</evidence>
<comment type="caution">
    <text evidence="10">The sequence shown here is derived from an EMBL/GenBank/DDBJ whole genome shotgun (WGS) entry which is preliminary data.</text>
</comment>
<sequence>MMRVLVNRQLPMPSLSNGYFPHNPSLEDELKRLFVDLTLDSMNKPKPSAEDVMEEFRHNGKDYEYCPELENGIMPIDFTRRKKKNKPLAKECVFCKNNGEDANYYKKHVLKHPDGRTCCPILRAYVCPICGARGDSAHTIKYCPANQNPEIIPVINKLKVLRNSSGKRRSK</sequence>
<dbReference type="PROSITE" id="PS51522">
    <property type="entry name" value="ZF_NANOS"/>
    <property type="match status" value="1"/>
</dbReference>
<evidence type="ECO:0000259" key="9">
    <source>
        <dbReference type="PROSITE" id="PS51522"/>
    </source>
</evidence>
<evidence type="ECO:0000256" key="2">
    <source>
        <dbReference type="ARBA" id="ARBA00022490"/>
    </source>
</evidence>
<dbReference type="PANTHER" id="PTHR12887">
    <property type="entry name" value="NANOS PROTEIN"/>
    <property type="match status" value="1"/>
</dbReference>
<feature type="domain" description="Nanos-type" evidence="9">
    <location>
        <begin position="91"/>
        <end position="145"/>
    </location>
</feature>
<dbReference type="InterPro" id="IPR008705">
    <property type="entry name" value="Nanos/Xcar2"/>
</dbReference>
<keyword evidence="4 8" id="KW-0863">Zinc-finger</keyword>
<evidence type="ECO:0000256" key="5">
    <source>
        <dbReference type="ARBA" id="ARBA00022833"/>
    </source>
</evidence>
<keyword evidence="11" id="KW-1185">Reference proteome</keyword>
<name>A0AA39C9B8_9HYME</name>
<dbReference type="InterPro" id="IPR038129">
    <property type="entry name" value="Nanos_sf"/>
</dbReference>
<dbReference type="Proteomes" id="UP001168990">
    <property type="component" value="Unassembled WGS sequence"/>
</dbReference>
<evidence type="ECO:0000256" key="6">
    <source>
        <dbReference type="ARBA" id="ARBA00022845"/>
    </source>
</evidence>
<reference evidence="10" key="2">
    <citation type="submission" date="2023-03" db="EMBL/GenBank/DDBJ databases">
        <authorList>
            <person name="Inwood S.N."/>
            <person name="Skelly J.G."/>
            <person name="Guhlin J."/>
            <person name="Harrop T.W.R."/>
            <person name="Goldson S.G."/>
            <person name="Dearden P.K."/>
        </authorList>
    </citation>
    <scope>NUCLEOTIDE SEQUENCE</scope>
    <source>
        <strain evidence="10">Irish</strain>
        <tissue evidence="10">Whole body</tissue>
    </source>
</reference>
<keyword evidence="2" id="KW-0963">Cytoplasm</keyword>
<evidence type="ECO:0000256" key="7">
    <source>
        <dbReference type="ARBA" id="ARBA00022884"/>
    </source>
</evidence>
<comment type="subcellular location">
    <subcellularLocation>
        <location evidence="1">Cytoplasm</location>
    </subcellularLocation>
</comment>
<proteinExistence type="inferred from homology"/>
<keyword evidence="5" id="KW-0862">Zinc</keyword>
<dbReference type="GO" id="GO:0006417">
    <property type="term" value="P:regulation of translation"/>
    <property type="evidence" value="ECO:0007669"/>
    <property type="project" value="UniProtKB-UniRule"/>
</dbReference>
<comment type="similarity">
    <text evidence="8">Belongs to the nanos family.</text>
</comment>
<protein>
    <recommendedName>
        <fullName evidence="9">Nanos-type domain-containing protein</fullName>
    </recommendedName>
</protein>